<dbReference type="Pfam" id="PF00126">
    <property type="entry name" value="HTH_1"/>
    <property type="match status" value="1"/>
</dbReference>
<dbReference type="InterPro" id="IPR036390">
    <property type="entry name" value="WH_DNA-bd_sf"/>
</dbReference>
<dbReference type="FunFam" id="1.10.10.10:FF:000001">
    <property type="entry name" value="LysR family transcriptional regulator"/>
    <property type="match status" value="1"/>
</dbReference>
<dbReference type="SUPFAM" id="SSF46785">
    <property type="entry name" value="Winged helix' DNA-binding domain"/>
    <property type="match status" value="1"/>
</dbReference>
<dbReference type="GO" id="GO:0003700">
    <property type="term" value="F:DNA-binding transcription factor activity"/>
    <property type="evidence" value="ECO:0007669"/>
    <property type="project" value="InterPro"/>
</dbReference>
<name>A0A9D1J5T0_9BACT</name>
<keyword evidence="2" id="KW-0805">Transcription regulation</keyword>
<evidence type="ECO:0000259" key="5">
    <source>
        <dbReference type="PROSITE" id="PS50931"/>
    </source>
</evidence>
<keyword evidence="3" id="KW-0238">DNA-binding</keyword>
<evidence type="ECO:0000256" key="2">
    <source>
        <dbReference type="ARBA" id="ARBA00023015"/>
    </source>
</evidence>
<dbReference type="Gene3D" id="1.10.10.10">
    <property type="entry name" value="Winged helix-like DNA-binding domain superfamily/Winged helix DNA-binding domain"/>
    <property type="match status" value="1"/>
</dbReference>
<dbReference type="AlphaFoldDB" id="A0A9D1J5T0"/>
<evidence type="ECO:0000256" key="3">
    <source>
        <dbReference type="ARBA" id="ARBA00023125"/>
    </source>
</evidence>
<dbReference type="InterPro" id="IPR000847">
    <property type="entry name" value="LysR_HTH_N"/>
</dbReference>
<dbReference type="Proteomes" id="UP000886744">
    <property type="component" value="Unassembled WGS sequence"/>
</dbReference>
<dbReference type="GO" id="GO:0000976">
    <property type="term" value="F:transcription cis-regulatory region binding"/>
    <property type="evidence" value="ECO:0007669"/>
    <property type="project" value="TreeGrafter"/>
</dbReference>
<dbReference type="SUPFAM" id="SSF53850">
    <property type="entry name" value="Periplasmic binding protein-like II"/>
    <property type="match status" value="1"/>
</dbReference>
<proteinExistence type="inferred from homology"/>
<organism evidence="6 7">
    <name type="scientific">Candidatus Coprenecus avistercoris</name>
    <dbReference type="NCBI Taxonomy" id="2840730"/>
    <lineage>
        <taxon>Bacteria</taxon>
        <taxon>Pseudomonadati</taxon>
        <taxon>Bacteroidota</taxon>
        <taxon>Bacteroidia</taxon>
        <taxon>Bacteroidales</taxon>
        <taxon>Rikenellaceae</taxon>
        <taxon>Rikenellaceae incertae sedis</taxon>
        <taxon>Candidatus Coprenecus</taxon>
    </lineage>
</organism>
<comment type="caution">
    <text evidence="6">The sequence shown here is derived from an EMBL/GenBank/DDBJ whole genome shotgun (WGS) entry which is preliminary data.</text>
</comment>
<comment type="similarity">
    <text evidence="1">Belongs to the LysR transcriptional regulatory family.</text>
</comment>
<dbReference type="Gene3D" id="3.40.190.290">
    <property type="match status" value="1"/>
</dbReference>
<reference evidence="6" key="1">
    <citation type="submission" date="2020-10" db="EMBL/GenBank/DDBJ databases">
        <authorList>
            <person name="Gilroy R."/>
        </authorList>
    </citation>
    <scope>NUCLEOTIDE SEQUENCE</scope>
    <source>
        <strain evidence="6">ChiHjej13B12-12457</strain>
    </source>
</reference>
<evidence type="ECO:0000313" key="6">
    <source>
        <dbReference type="EMBL" id="HIR61972.1"/>
    </source>
</evidence>
<feature type="domain" description="HTH lysR-type" evidence="5">
    <location>
        <begin position="7"/>
        <end position="59"/>
    </location>
</feature>
<gene>
    <name evidence="6" type="ORF">IAC94_00405</name>
</gene>
<evidence type="ECO:0000256" key="1">
    <source>
        <dbReference type="ARBA" id="ARBA00009437"/>
    </source>
</evidence>
<protein>
    <submittedName>
        <fullName evidence="6">LysR family transcriptional regulator</fullName>
    </submittedName>
</protein>
<dbReference type="PANTHER" id="PTHR30126:SF40">
    <property type="entry name" value="HTH-TYPE TRANSCRIPTIONAL REGULATOR GLTR"/>
    <property type="match status" value="1"/>
</dbReference>
<dbReference type="PRINTS" id="PR00039">
    <property type="entry name" value="HTHLYSR"/>
</dbReference>
<dbReference type="PANTHER" id="PTHR30126">
    <property type="entry name" value="HTH-TYPE TRANSCRIPTIONAL REGULATOR"/>
    <property type="match status" value="1"/>
</dbReference>
<reference evidence="6" key="2">
    <citation type="journal article" date="2021" name="PeerJ">
        <title>Extensive microbial diversity within the chicken gut microbiome revealed by metagenomics and culture.</title>
        <authorList>
            <person name="Gilroy R."/>
            <person name="Ravi A."/>
            <person name="Getino M."/>
            <person name="Pursley I."/>
            <person name="Horton D.L."/>
            <person name="Alikhan N.F."/>
            <person name="Baker D."/>
            <person name="Gharbi K."/>
            <person name="Hall N."/>
            <person name="Watson M."/>
            <person name="Adriaenssens E.M."/>
            <person name="Foster-Nyarko E."/>
            <person name="Jarju S."/>
            <person name="Secka A."/>
            <person name="Antonio M."/>
            <person name="Oren A."/>
            <person name="Chaudhuri R.R."/>
            <person name="La Ragione R."/>
            <person name="Hildebrand F."/>
            <person name="Pallen M.J."/>
        </authorList>
    </citation>
    <scope>NUCLEOTIDE SEQUENCE</scope>
    <source>
        <strain evidence="6">ChiHjej13B12-12457</strain>
    </source>
</reference>
<evidence type="ECO:0000256" key="4">
    <source>
        <dbReference type="ARBA" id="ARBA00023163"/>
    </source>
</evidence>
<dbReference type="InterPro" id="IPR036388">
    <property type="entry name" value="WH-like_DNA-bd_sf"/>
</dbReference>
<accession>A0A9D1J5T0</accession>
<evidence type="ECO:0000313" key="7">
    <source>
        <dbReference type="Proteomes" id="UP000886744"/>
    </source>
</evidence>
<dbReference type="PROSITE" id="PS50931">
    <property type="entry name" value="HTH_LYSR"/>
    <property type="match status" value="1"/>
</dbReference>
<keyword evidence="4" id="KW-0804">Transcription</keyword>
<dbReference type="EMBL" id="DVHI01000009">
    <property type="protein sequence ID" value="HIR61972.1"/>
    <property type="molecule type" value="Genomic_DNA"/>
</dbReference>
<sequence length="199" mass="22063">MICDYRLKVFHTVAVKGSFTAAARELGITQPAVSNHISELEGAIGDSLFYRSRKETVLTPKGKILFDYAERILNLYRCADRELMPSRRSEHLRMVIAAVPEAVRYILKPLAEHYSRIYSGTEITVLERSREEAAAMLADAEADLAVTDAPVDGADSSVFATVSISGASRPMAVYYISKSADTDNEDVINDFLLCCRTFK</sequence>